<keyword evidence="4" id="KW-1185">Reference proteome</keyword>
<comment type="caution">
    <text evidence="3">The sequence shown here is derived from an EMBL/GenBank/DDBJ whole genome shotgun (WGS) entry which is preliminary data.</text>
</comment>
<dbReference type="Gene3D" id="3.30.565.10">
    <property type="entry name" value="Histidine kinase-like ATPase, C-terminal domain"/>
    <property type="match status" value="1"/>
</dbReference>
<dbReference type="CDD" id="cd16936">
    <property type="entry name" value="HATPase_RsbW-like"/>
    <property type="match status" value="1"/>
</dbReference>
<keyword evidence="1" id="KW-0723">Serine/threonine-protein kinase</keyword>
<evidence type="ECO:0000256" key="1">
    <source>
        <dbReference type="ARBA" id="ARBA00022527"/>
    </source>
</evidence>
<accession>A0A7X4YN65</accession>
<dbReference type="PANTHER" id="PTHR35526">
    <property type="entry name" value="ANTI-SIGMA-F FACTOR RSBW-RELATED"/>
    <property type="match status" value="1"/>
</dbReference>
<feature type="domain" description="Histidine kinase/HSP90-like ATPase" evidence="2">
    <location>
        <begin position="18"/>
        <end position="139"/>
    </location>
</feature>
<dbReference type="InterPro" id="IPR050267">
    <property type="entry name" value="Anti-sigma-factor_SerPK"/>
</dbReference>
<protein>
    <recommendedName>
        <fullName evidence="2">Histidine kinase/HSP90-like ATPase domain-containing protein</fullName>
    </recommendedName>
</protein>
<sequence length="147" mass="16590">MRQVSVRLTPSMNEWAKLNGLVASFCKAQSLTNELRLDLQLVCEEWFTNIVVHGYEEGGIHPSGAAPIDAELRLEESDEIVLTFRDGAGFFNPLEREKPDLGLEAEERPIGGLGIHLIRAKMDNCSYARTNDRNVFAMRVTARRMKQ</sequence>
<dbReference type="InterPro" id="IPR036890">
    <property type="entry name" value="HATPase_C_sf"/>
</dbReference>
<evidence type="ECO:0000313" key="3">
    <source>
        <dbReference type="EMBL" id="NBC68514.1"/>
    </source>
</evidence>
<dbReference type="GO" id="GO:0004674">
    <property type="term" value="F:protein serine/threonine kinase activity"/>
    <property type="evidence" value="ECO:0007669"/>
    <property type="project" value="UniProtKB-KW"/>
</dbReference>
<keyword evidence="1" id="KW-0418">Kinase</keyword>
<dbReference type="Proteomes" id="UP000558113">
    <property type="component" value="Unassembled WGS sequence"/>
</dbReference>
<dbReference type="InterPro" id="IPR003594">
    <property type="entry name" value="HATPase_dom"/>
</dbReference>
<dbReference type="OrthoDB" id="9792240at2"/>
<name>A0A7X4YN65_9BACL</name>
<proteinExistence type="predicted"/>
<dbReference type="PANTHER" id="PTHR35526:SF6">
    <property type="entry name" value="SLR1861 PROTEIN"/>
    <property type="match status" value="1"/>
</dbReference>
<reference evidence="3 4" key="1">
    <citation type="submission" date="2020-01" db="EMBL/GenBank/DDBJ databases">
        <title>Paenibacillus soybeanensis sp. nov. isolated from the nodules of soybean (Glycine max(L.) Merr).</title>
        <authorList>
            <person name="Wang H."/>
        </authorList>
    </citation>
    <scope>NUCLEOTIDE SEQUENCE [LARGE SCALE GENOMIC DNA]</scope>
    <source>
        <strain evidence="3 4">DSM 23054</strain>
    </source>
</reference>
<dbReference type="AlphaFoldDB" id="A0A7X4YN65"/>
<dbReference type="EMBL" id="JAAAMU010000003">
    <property type="protein sequence ID" value="NBC68514.1"/>
    <property type="molecule type" value="Genomic_DNA"/>
</dbReference>
<keyword evidence="1" id="KW-0808">Transferase</keyword>
<evidence type="ECO:0000259" key="2">
    <source>
        <dbReference type="Pfam" id="PF13581"/>
    </source>
</evidence>
<organism evidence="3 4">
    <name type="scientific">Paenibacillus sacheonensis</name>
    <dbReference type="NCBI Taxonomy" id="742054"/>
    <lineage>
        <taxon>Bacteria</taxon>
        <taxon>Bacillati</taxon>
        <taxon>Bacillota</taxon>
        <taxon>Bacilli</taxon>
        <taxon>Bacillales</taxon>
        <taxon>Paenibacillaceae</taxon>
        <taxon>Paenibacillus</taxon>
    </lineage>
</organism>
<dbReference type="Pfam" id="PF13581">
    <property type="entry name" value="HATPase_c_2"/>
    <property type="match status" value="1"/>
</dbReference>
<dbReference type="RefSeq" id="WP_161695440.1">
    <property type="nucleotide sequence ID" value="NZ_JAAAMU010000003.1"/>
</dbReference>
<evidence type="ECO:0000313" key="4">
    <source>
        <dbReference type="Proteomes" id="UP000558113"/>
    </source>
</evidence>
<gene>
    <name evidence="3" type="ORF">GT003_05910</name>
</gene>